<reference evidence="2" key="1">
    <citation type="journal article" date="2023" name="J. Hazard. Mater.">
        <title>Anaerobic biodegradation of pyrene and benzo[a]pyrene by a new sulfate-reducing Desulforamulus aquiferis strain DSA.</title>
        <authorList>
            <person name="Zhang Z."/>
            <person name="Sun J."/>
            <person name="Gong X."/>
            <person name="Wang C."/>
            <person name="Wang H."/>
        </authorList>
    </citation>
    <scope>NUCLEOTIDE SEQUENCE</scope>
    <source>
        <strain evidence="2">DSA</strain>
    </source>
</reference>
<keyword evidence="1" id="KW-0472">Membrane</keyword>
<dbReference type="AlphaFoldDB" id="A0AAW7ZG23"/>
<evidence type="ECO:0000313" key="3">
    <source>
        <dbReference type="Proteomes" id="UP001172911"/>
    </source>
</evidence>
<protein>
    <submittedName>
        <fullName evidence="2">PilN domain-containing protein</fullName>
    </submittedName>
</protein>
<proteinExistence type="predicted"/>
<dbReference type="PANTHER" id="PTHR40278:SF1">
    <property type="entry name" value="DNA UTILIZATION PROTEIN HOFN"/>
    <property type="match status" value="1"/>
</dbReference>
<dbReference type="EMBL" id="JARPTC010000023">
    <property type="protein sequence ID" value="MDO7788657.1"/>
    <property type="molecule type" value="Genomic_DNA"/>
</dbReference>
<keyword evidence="1" id="KW-1133">Transmembrane helix</keyword>
<dbReference type="InterPro" id="IPR052534">
    <property type="entry name" value="Extracell_DNA_Util/SecSys_Comp"/>
</dbReference>
<organism evidence="2 3">
    <name type="scientific">Desulforamulus aquiferis</name>
    <dbReference type="NCBI Taxonomy" id="1397668"/>
    <lineage>
        <taxon>Bacteria</taxon>
        <taxon>Bacillati</taxon>
        <taxon>Bacillota</taxon>
        <taxon>Clostridia</taxon>
        <taxon>Eubacteriales</taxon>
        <taxon>Peptococcaceae</taxon>
        <taxon>Desulforamulus</taxon>
    </lineage>
</organism>
<keyword evidence="3" id="KW-1185">Reference proteome</keyword>
<dbReference type="PANTHER" id="PTHR40278">
    <property type="entry name" value="DNA UTILIZATION PROTEIN HOFN"/>
    <property type="match status" value="1"/>
</dbReference>
<dbReference type="Proteomes" id="UP001172911">
    <property type="component" value="Unassembled WGS sequence"/>
</dbReference>
<comment type="caution">
    <text evidence="2">The sequence shown here is derived from an EMBL/GenBank/DDBJ whole genome shotgun (WGS) entry which is preliminary data.</text>
</comment>
<dbReference type="InterPro" id="IPR007813">
    <property type="entry name" value="PilN"/>
</dbReference>
<dbReference type="RefSeq" id="WP_304544788.1">
    <property type="nucleotide sequence ID" value="NZ_JARPTC010000023.1"/>
</dbReference>
<evidence type="ECO:0000256" key="1">
    <source>
        <dbReference type="SAM" id="Phobius"/>
    </source>
</evidence>
<feature type="transmembrane region" description="Helical" evidence="1">
    <location>
        <begin position="23"/>
        <end position="41"/>
    </location>
</feature>
<reference evidence="2" key="2">
    <citation type="submission" date="2023-03" db="EMBL/GenBank/DDBJ databases">
        <authorList>
            <person name="Zhang Z."/>
        </authorList>
    </citation>
    <scope>NUCLEOTIDE SEQUENCE</scope>
    <source>
        <strain evidence="2">DSA</strain>
    </source>
</reference>
<gene>
    <name evidence="2" type="ORF">P6N53_15620</name>
</gene>
<name>A0AAW7ZG23_9FIRM</name>
<keyword evidence="1" id="KW-0812">Transmembrane</keyword>
<accession>A0AAW7ZG23</accession>
<evidence type="ECO:0000313" key="2">
    <source>
        <dbReference type="EMBL" id="MDO7788657.1"/>
    </source>
</evidence>
<sequence length="195" mass="21971">MNYRVNLLPEDLTPRDTGGMKQLRPYGFGLIVLFLGFLLYFSMVTAKEVQADLLAVEAQLDQYRPITREFQEIKLRQGEAQEKVLHLNKLIKGRKNWSVFLAELSSQIPEGIWINKIHLYHIAEEALDEEERPVPPPNSLLIRGSSEGVENIGKLIFALNQLRELSSIKLDEIKEVSSGDYSYTITASIGVGGGN</sequence>
<dbReference type="Pfam" id="PF05137">
    <property type="entry name" value="PilN"/>
    <property type="match status" value="1"/>
</dbReference>